<evidence type="ECO:0000256" key="2">
    <source>
        <dbReference type="SAM" id="SignalP"/>
    </source>
</evidence>
<organism evidence="3 4">
    <name type="scientific">Cylindrotheca closterium</name>
    <dbReference type="NCBI Taxonomy" id="2856"/>
    <lineage>
        <taxon>Eukaryota</taxon>
        <taxon>Sar</taxon>
        <taxon>Stramenopiles</taxon>
        <taxon>Ochrophyta</taxon>
        <taxon>Bacillariophyta</taxon>
        <taxon>Bacillariophyceae</taxon>
        <taxon>Bacillariophycidae</taxon>
        <taxon>Bacillariales</taxon>
        <taxon>Bacillariaceae</taxon>
        <taxon>Cylindrotheca</taxon>
    </lineage>
</organism>
<protein>
    <recommendedName>
        <fullName evidence="5">PS II complex 12 kDa extrinsic protein</fullName>
    </recommendedName>
</protein>
<reference evidence="3" key="1">
    <citation type="submission" date="2023-08" db="EMBL/GenBank/DDBJ databases">
        <authorList>
            <person name="Audoor S."/>
            <person name="Bilcke G."/>
        </authorList>
    </citation>
    <scope>NUCLEOTIDE SEQUENCE</scope>
</reference>
<proteinExistence type="predicted"/>
<dbReference type="Proteomes" id="UP001295423">
    <property type="component" value="Unassembled WGS sequence"/>
</dbReference>
<keyword evidence="1" id="KW-0793">Thylakoid</keyword>
<sequence length="197" mass="21337">MKSTIFLLFSVLAFSNAWTPASQPAAQTKSSTQLDSMSRGTFVSGLVAGVIGNTLLMPTEPANADVTSKLASASALRNIKRAQKQLPKLQTVAESNDFAGVKEFLRTPPFGDSRKYCFTLVRGAEDGPKAAEIEKVYKAYVSSIEKIDGTASLGFRGRKIPQMQLSEEYLVVQSAMSDFLKVAEEAAEIPVQYDDAE</sequence>
<keyword evidence="2" id="KW-0732">Signal</keyword>
<dbReference type="AlphaFoldDB" id="A0AAD2FRC6"/>
<feature type="chain" id="PRO_5042058033" description="PS II complex 12 kDa extrinsic protein" evidence="2">
    <location>
        <begin position="18"/>
        <end position="197"/>
    </location>
</feature>
<evidence type="ECO:0000313" key="4">
    <source>
        <dbReference type="Proteomes" id="UP001295423"/>
    </source>
</evidence>
<accession>A0AAD2FRC6</accession>
<evidence type="ECO:0000256" key="1">
    <source>
        <dbReference type="ARBA" id="ARBA00023078"/>
    </source>
</evidence>
<dbReference type="Gene3D" id="1.20.120.290">
    <property type="entry name" value="Oxygen-evolving enhancer protein 3 (PsbQ), four-helix up-down bundle"/>
    <property type="match status" value="1"/>
</dbReference>
<name>A0AAD2FRC6_9STRA</name>
<feature type="signal peptide" evidence="2">
    <location>
        <begin position="1"/>
        <end position="17"/>
    </location>
</feature>
<comment type="caution">
    <text evidence="3">The sequence shown here is derived from an EMBL/GenBank/DDBJ whole genome shotgun (WGS) entry which is preliminary data.</text>
</comment>
<evidence type="ECO:0000313" key="3">
    <source>
        <dbReference type="EMBL" id="CAJ1950646.1"/>
    </source>
</evidence>
<dbReference type="EMBL" id="CAKOGP040001770">
    <property type="protein sequence ID" value="CAJ1950646.1"/>
    <property type="molecule type" value="Genomic_DNA"/>
</dbReference>
<keyword evidence="4" id="KW-1185">Reference proteome</keyword>
<gene>
    <name evidence="3" type="ORF">CYCCA115_LOCUS12686</name>
</gene>
<evidence type="ECO:0008006" key="5">
    <source>
        <dbReference type="Google" id="ProtNLM"/>
    </source>
</evidence>
<dbReference type="InterPro" id="IPR023222">
    <property type="entry name" value="PsbQ-like_dom_sf"/>
</dbReference>